<sequence>MSELRVLLCCGAGFSSGLLAQQGRKYAKKNGISMTVEARSESQVNGYLGKIDVLLLGPHYANQLENFKNMCASYEISVGVIPQDIYGQIDGKRLVELAQDMAASGKGGTGDE</sequence>
<evidence type="ECO:0000256" key="5">
    <source>
        <dbReference type="ARBA" id="ARBA00022683"/>
    </source>
</evidence>
<dbReference type="GO" id="GO:0008982">
    <property type="term" value="F:protein-N(PI)-phosphohistidine-sugar phosphotransferase activity"/>
    <property type="evidence" value="ECO:0007669"/>
    <property type="project" value="InterPro"/>
</dbReference>
<accession>A0A0J9C0I8</accession>
<dbReference type="PANTHER" id="PTHR34581">
    <property type="entry name" value="PTS SYSTEM N,N'-DIACETYLCHITOBIOSE-SPECIFIC EIIB COMPONENT"/>
    <property type="match status" value="1"/>
</dbReference>
<reference evidence="9 10" key="1">
    <citation type="submission" date="2011-04" db="EMBL/GenBank/DDBJ databases">
        <title>The Genome Sequence of Clostridium citroniae WAL-19142.</title>
        <authorList>
            <consortium name="The Broad Institute Genome Sequencing Platform"/>
            <person name="Earl A."/>
            <person name="Ward D."/>
            <person name="Feldgarden M."/>
            <person name="Gevers D."/>
            <person name="Warren Y.A."/>
            <person name="Tyrrell K.L."/>
            <person name="Citron D.M."/>
            <person name="Goldstein E.J."/>
            <person name="Daigneault M."/>
            <person name="Allen-Vercoe E."/>
            <person name="Young S.K."/>
            <person name="Zeng Q."/>
            <person name="Gargeya S."/>
            <person name="Fitzgerald M."/>
            <person name="Haas B."/>
            <person name="Abouelleil A."/>
            <person name="Alvarado L."/>
            <person name="Arachchi H.M."/>
            <person name="Berlin A."/>
            <person name="Brown A."/>
            <person name="Chapman S.B."/>
            <person name="Chen Z."/>
            <person name="Dunbar C."/>
            <person name="Freedman E."/>
            <person name="Gearin G."/>
            <person name="Gellesch M."/>
            <person name="Goldberg J."/>
            <person name="Griggs A."/>
            <person name="Gujja S."/>
            <person name="Heilman E.R."/>
            <person name="Heiman D."/>
            <person name="Howarth C."/>
            <person name="Larson L."/>
            <person name="Lui A."/>
            <person name="MacDonald P.J."/>
            <person name="Mehta T."/>
            <person name="Montmayeur A."/>
            <person name="Murphy C."/>
            <person name="Neiman D."/>
            <person name="Pearson M."/>
            <person name="Priest M."/>
            <person name="Roberts A."/>
            <person name="Saif S."/>
            <person name="Shea T."/>
            <person name="Shenoy N."/>
            <person name="Sisk P."/>
            <person name="Stolte C."/>
            <person name="Sykes S."/>
            <person name="White J."/>
            <person name="Yandava C."/>
            <person name="Wortman J."/>
            <person name="Nusbaum C."/>
            <person name="Birren B."/>
        </authorList>
    </citation>
    <scope>NUCLEOTIDE SEQUENCE [LARGE SCALE GENOMIC DNA]</scope>
    <source>
        <strain evidence="9 10">WAL-19142</strain>
    </source>
</reference>
<dbReference type="InterPro" id="IPR013012">
    <property type="entry name" value="PTS_EIIB_3"/>
</dbReference>
<evidence type="ECO:0000313" key="9">
    <source>
        <dbReference type="EMBL" id="KMW17891.1"/>
    </source>
</evidence>
<proteinExistence type="predicted"/>
<gene>
    <name evidence="9" type="ORF">HMPREF9470_03372</name>
</gene>
<feature type="domain" description="PTS EIIB type-3" evidence="8">
    <location>
        <begin position="3"/>
        <end position="108"/>
    </location>
</feature>
<keyword evidence="6" id="KW-0418">Kinase</keyword>
<evidence type="ECO:0000259" key="8">
    <source>
        <dbReference type="PROSITE" id="PS51100"/>
    </source>
</evidence>
<evidence type="ECO:0000256" key="4">
    <source>
        <dbReference type="ARBA" id="ARBA00022679"/>
    </source>
</evidence>
<dbReference type="GO" id="GO:0009401">
    <property type="term" value="P:phosphoenolpyruvate-dependent sugar phosphotransferase system"/>
    <property type="evidence" value="ECO:0007669"/>
    <property type="project" value="UniProtKB-KW"/>
</dbReference>
<feature type="modified residue" description="Phosphocysteine; by EIIA" evidence="7">
    <location>
        <position position="10"/>
    </location>
</feature>
<dbReference type="GeneID" id="93165613"/>
<dbReference type="Pfam" id="PF02302">
    <property type="entry name" value="PTS_IIB"/>
    <property type="match status" value="1"/>
</dbReference>
<dbReference type="PROSITE" id="PS51100">
    <property type="entry name" value="PTS_EIIB_TYPE_3"/>
    <property type="match status" value="1"/>
</dbReference>
<keyword evidence="3" id="KW-0762">Sugar transport</keyword>
<dbReference type="InterPro" id="IPR051819">
    <property type="entry name" value="PTS_sugar-specific_EIIB"/>
</dbReference>
<dbReference type="GO" id="GO:0016301">
    <property type="term" value="F:kinase activity"/>
    <property type="evidence" value="ECO:0007669"/>
    <property type="project" value="UniProtKB-KW"/>
</dbReference>
<keyword evidence="1" id="KW-0813">Transport</keyword>
<dbReference type="RefSeq" id="WP_007859159.1">
    <property type="nucleotide sequence ID" value="NZ_KQ235879.1"/>
</dbReference>
<evidence type="ECO:0000313" key="10">
    <source>
        <dbReference type="Proteomes" id="UP000037392"/>
    </source>
</evidence>
<evidence type="ECO:0000256" key="6">
    <source>
        <dbReference type="ARBA" id="ARBA00022777"/>
    </source>
</evidence>
<evidence type="ECO:0000256" key="2">
    <source>
        <dbReference type="ARBA" id="ARBA00022553"/>
    </source>
</evidence>
<dbReference type="OrthoDB" id="9808134at2"/>
<dbReference type="InterPro" id="IPR036095">
    <property type="entry name" value="PTS_EIIB-like_sf"/>
</dbReference>
<dbReference type="Gene3D" id="3.40.50.2300">
    <property type="match status" value="1"/>
</dbReference>
<evidence type="ECO:0000256" key="3">
    <source>
        <dbReference type="ARBA" id="ARBA00022597"/>
    </source>
</evidence>
<comment type="caution">
    <text evidence="9">The sequence shown here is derived from an EMBL/GenBank/DDBJ whole genome shotgun (WGS) entry which is preliminary data.</text>
</comment>
<dbReference type="SUPFAM" id="SSF52794">
    <property type="entry name" value="PTS system IIB component-like"/>
    <property type="match status" value="1"/>
</dbReference>
<dbReference type="Proteomes" id="UP000037392">
    <property type="component" value="Unassembled WGS sequence"/>
</dbReference>
<keyword evidence="4" id="KW-0808">Transferase</keyword>
<keyword evidence="5" id="KW-0598">Phosphotransferase system</keyword>
<dbReference type="PANTHER" id="PTHR34581:SF2">
    <property type="entry name" value="PTS SYSTEM N,N'-DIACETYLCHITOBIOSE-SPECIFIC EIIB COMPONENT"/>
    <property type="match status" value="1"/>
</dbReference>
<evidence type="ECO:0000256" key="1">
    <source>
        <dbReference type="ARBA" id="ARBA00022448"/>
    </source>
</evidence>
<protein>
    <recommendedName>
        <fullName evidence="8">PTS EIIB type-3 domain-containing protein</fullName>
    </recommendedName>
</protein>
<dbReference type="PATRIC" id="fig|742734.4.peg.3614"/>
<dbReference type="CDD" id="cd05564">
    <property type="entry name" value="PTS_IIB_chitobiose_lichenan"/>
    <property type="match status" value="1"/>
</dbReference>
<dbReference type="AlphaFoldDB" id="A0A0J9C0I8"/>
<dbReference type="InterPro" id="IPR003501">
    <property type="entry name" value="PTS_EIIB_2/3"/>
</dbReference>
<evidence type="ECO:0000256" key="7">
    <source>
        <dbReference type="PROSITE-ProRule" id="PRU00423"/>
    </source>
</evidence>
<dbReference type="EMBL" id="ADLK01000025">
    <property type="protein sequence ID" value="KMW17891.1"/>
    <property type="molecule type" value="Genomic_DNA"/>
</dbReference>
<organism evidence="9 10">
    <name type="scientific">[Clostridium] citroniae WAL-19142</name>
    <dbReference type="NCBI Taxonomy" id="742734"/>
    <lineage>
        <taxon>Bacteria</taxon>
        <taxon>Bacillati</taxon>
        <taxon>Bacillota</taxon>
        <taxon>Clostridia</taxon>
        <taxon>Lachnospirales</taxon>
        <taxon>Lachnospiraceae</taxon>
        <taxon>Enterocloster</taxon>
    </lineage>
</organism>
<keyword evidence="2" id="KW-0597">Phosphoprotein</keyword>
<name>A0A0J9C0I8_9FIRM</name>